<keyword evidence="2" id="KW-0732">Signal</keyword>
<gene>
    <name evidence="3" type="ORF">TT172_LOCUS7650</name>
</gene>
<reference evidence="3 4" key="1">
    <citation type="submission" date="2018-04" db="EMBL/GenBank/DDBJ databases">
        <authorList>
            <person name="Huttner S."/>
            <person name="Dainat J."/>
        </authorList>
    </citation>
    <scope>NUCLEOTIDE SEQUENCE [LARGE SCALE GENOMIC DNA]</scope>
</reference>
<dbReference type="Proteomes" id="UP000289323">
    <property type="component" value="Unassembled WGS sequence"/>
</dbReference>
<evidence type="ECO:0000256" key="1">
    <source>
        <dbReference type="SAM" id="MobiDB-lite"/>
    </source>
</evidence>
<sequence length="234" mass="22875">MKPASSLLLAACVAAAASTTVVQVLLPMLDEAEIVGSVISAGPTATEYFVACPTNEPEEDCGAGDGMRVVYGQSTWSYAMTYQAAAFTALAECKLDPAENSADCRETIIRPGHTSAGADTLTSYSDFVVPLTITAGAEKLSGAATAATTATEGPSATGGPSTADGSGTAATTPTTLSTAAVPPTTSAANNNGTAPAPSTVPAPSSSSSTAGVPRITQNAAVLGAAAMIGGAILL</sequence>
<proteinExistence type="predicted"/>
<feature type="chain" id="PRO_5039894838" evidence="2">
    <location>
        <begin position="19"/>
        <end position="234"/>
    </location>
</feature>
<evidence type="ECO:0000313" key="3">
    <source>
        <dbReference type="EMBL" id="SPQ25231.1"/>
    </source>
</evidence>
<evidence type="ECO:0000256" key="2">
    <source>
        <dbReference type="SAM" id="SignalP"/>
    </source>
</evidence>
<feature type="signal peptide" evidence="2">
    <location>
        <begin position="1"/>
        <end position="18"/>
    </location>
</feature>
<evidence type="ECO:0000313" key="4">
    <source>
        <dbReference type="Proteomes" id="UP000289323"/>
    </source>
</evidence>
<dbReference type="PANTHER" id="PTHR40640">
    <property type="entry name" value="ANCHORED GLYCOPROTEIN, PUTATIVE (AFU_ORTHOLOGUE AFUA_8G04860)-RELATED"/>
    <property type="match status" value="1"/>
</dbReference>
<dbReference type="PANTHER" id="PTHR40640:SF1">
    <property type="entry name" value="ANCHORED GLYCOPROTEIN, PUTATIVE (AFU_ORTHOLOGUE AFUA_8G04860)-RELATED"/>
    <property type="match status" value="1"/>
</dbReference>
<protein>
    <submittedName>
        <fullName evidence="3">89461848-74e2-476c-aff7-1bae162ce7eb</fullName>
    </submittedName>
</protein>
<name>A0A446BRT7_9PEZI</name>
<dbReference type="AlphaFoldDB" id="A0A446BRT7"/>
<dbReference type="EMBL" id="OUUZ01000015">
    <property type="protein sequence ID" value="SPQ25231.1"/>
    <property type="molecule type" value="Genomic_DNA"/>
</dbReference>
<feature type="region of interest" description="Disordered" evidence="1">
    <location>
        <begin position="145"/>
        <end position="211"/>
    </location>
</feature>
<accession>A0A446BRT7</accession>
<organism evidence="3 4">
    <name type="scientific">Thermothielavioides terrestris</name>
    <dbReference type="NCBI Taxonomy" id="2587410"/>
    <lineage>
        <taxon>Eukaryota</taxon>
        <taxon>Fungi</taxon>
        <taxon>Dikarya</taxon>
        <taxon>Ascomycota</taxon>
        <taxon>Pezizomycotina</taxon>
        <taxon>Sordariomycetes</taxon>
        <taxon>Sordariomycetidae</taxon>
        <taxon>Sordariales</taxon>
        <taxon>Chaetomiaceae</taxon>
        <taxon>Thermothielavioides</taxon>
    </lineage>
</organism>